<dbReference type="PROSITE" id="PS50043">
    <property type="entry name" value="HTH_LUXR_2"/>
    <property type="match status" value="1"/>
</dbReference>
<dbReference type="PANTHER" id="PTHR44688">
    <property type="entry name" value="DNA-BINDING TRANSCRIPTIONAL ACTIVATOR DEVR_DOSR"/>
    <property type="match status" value="1"/>
</dbReference>
<comment type="caution">
    <text evidence="5">The sequence shown here is derived from an EMBL/GenBank/DDBJ whole genome shotgun (WGS) entry which is preliminary data.</text>
</comment>
<protein>
    <submittedName>
        <fullName evidence="5">LuxR family transcriptional regulator</fullName>
    </submittedName>
</protein>
<reference evidence="5 6" key="2">
    <citation type="journal article" date="2016" name="Genome Announc.">
        <title>Draft Genome Sequence of a Versatile Hydrocarbon-Degrading Bacterium, Rhodococcus pyridinivorans Strain KG-16, Collected from Oil Fields in India.</title>
        <authorList>
            <person name="Aggarwal R.K."/>
            <person name="Dawar C."/>
            <person name="Phanindranath R."/>
            <person name="Mutnuri L."/>
            <person name="Dayal A.M."/>
        </authorList>
    </citation>
    <scope>NUCLEOTIDE SEQUENCE [LARGE SCALE GENOMIC DNA]</scope>
    <source>
        <strain evidence="5 6">KG-16</strain>
    </source>
</reference>
<dbReference type="SUPFAM" id="SSF46894">
    <property type="entry name" value="C-terminal effector domain of the bipartite response regulators"/>
    <property type="match status" value="1"/>
</dbReference>
<gene>
    <name evidence="5" type="ORF">Z045_00685</name>
</gene>
<dbReference type="Pfam" id="PF00196">
    <property type="entry name" value="GerE"/>
    <property type="match status" value="1"/>
</dbReference>
<dbReference type="EMBL" id="AZXY01000001">
    <property type="protein sequence ID" value="KSZ60039.1"/>
    <property type="molecule type" value="Genomic_DNA"/>
</dbReference>
<evidence type="ECO:0000256" key="3">
    <source>
        <dbReference type="ARBA" id="ARBA00023163"/>
    </source>
</evidence>
<feature type="domain" description="HTH luxR-type" evidence="4">
    <location>
        <begin position="218"/>
        <end position="283"/>
    </location>
</feature>
<evidence type="ECO:0000313" key="6">
    <source>
        <dbReference type="Proteomes" id="UP000053060"/>
    </source>
</evidence>
<dbReference type="CDD" id="cd06170">
    <property type="entry name" value="LuxR_C_like"/>
    <property type="match status" value="1"/>
</dbReference>
<dbReference type="GO" id="GO:0006355">
    <property type="term" value="P:regulation of DNA-templated transcription"/>
    <property type="evidence" value="ECO:0007669"/>
    <property type="project" value="InterPro"/>
</dbReference>
<keyword evidence="3" id="KW-0804">Transcription</keyword>
<dbReference type="PATRIC" id="fig|1441730.3.peg.150"/>
<dbReference type="RefSeq" id="WP_059384693.1">
    <property type="nucleotide sequence ID" value="NZ_AZXY01000001.1"/>
</dbReference>
<dbReference type="SUPFAM" id="SSF55781">
    <property type="entry name" value="GAF domain-like"/>
    <property type="match status" value="1"/>
</dbReference>
<name>A0A0V9UPX1_9NOCA</name>
<dbReference type="PRINTS" id="PR00038">
    <property type="entry name" value="HTHLUXR"/>
</dbReference>
<evidence type="ECO:0000256" key="2">
    <source>
        <dbReference type="ARBA" id="ARBA00023125"/>
    </source>
</evidence>
<dbReference type="Gene3D" id="1.10.10.10">
    <property type="entry name" value="Winged helix-like DNA-binding domain superfamily/Winged helix DNA-binding domain"/>
    <property type="match status" value="1"/>
</dbReference>
<dbReference type="InterPro" id="IPR036388">
    <property type="entry name" value="WH-like_DNA-bd_sf"/>
</dbReference>
<reference evidence="6" key="1">
    <citation type="submission" date="2015-01" db="EMBL/GenBank/DDBJ databases">
        <title>Draft genome sequence of Rhodococcus pyridinivorans strain KG-16, a hydrocarbon-degrading bacterium.</title>
        <authorList>
            <person name="Aggarwal R.K."/>
            <person name="Dawar C."/>
        </authorList>
    </citation>
    <scope>NUCLEOTIDE SEQUENCE [LARGE SCALE GENOMIC DNA]</scope>
    <source>
        <strain evidence="6">KG-16</strain>
    </source>
</reference>
<dbReference type="Proteomes" id="UP000053060">
    <property type="component" value="Unassembled WGS sequence"/>
</dbReference>
<organism evidence="5 6">
    <name type="scientific">Rhodococcus pyridinivorans KG-16</name>
    <dbReference type="NCBI Taxonomy" id="1441730"/>
    <lineage>
        <taxon>Bacteria</taxon>
        <taxon>Bacillati</taxon>
        <taxon>Actinomycetota</taxon>
        <taxon>Actinomycetes</taxon>
        <taxon>Mycobacteriales</taxon>
        <taxon>Nocardiaceae</taxon>
        <taxon>Rhodococcus</taxon>
    </lineage>
</organism>
<dbReference type="Gene3D" id="3.30.450.40">
    <property type="match status" value="1"/>
</dbReference>
<dbReference type="InterPro" id="IPR029016">
    <property type="entry name" value="GAF-like_dom_sf"/>
</dbReference>
<dbReference type="GO" id="GO:0003677">
    <property type="term" value="F:DNA binding"/>
    <property type="evidence" value="ECO:0007669"/>
    <property type="project" value="UniProtKB-KW"/>
</dbReference>
<evidence type="ECO:0000259" key="4">
    <source>
        <dbReference type="PROSITE" id="PS50043"/>
    </source>
</evidence>
<keyword evidence="1" id="KW-0805">Transcription regulation</keyword>
<dbReference type="SMART" id="SM00421">
    <property type="entry name" value="HTH_LUXR"/>
    <property type="match status" value="1"/>
</dbReference>
<sequence length="286" mass="30920">MDVAVPGVLRPDDLDTLRATLRDLKATTELPVLFGGAVQGSDVVLSGFVGTRGRVLRNLVIAAERGLGGRVVVEQRPGAVADYFTSPHITHHYDRQVAGEGIESLLAVPVVVRGRTRAAIYGGLRVNRPIGDVVAEKVVRSAAELAREIEIRDEVDRRVSLIGNTRAAHGTTVPAAVSEALTESLVALRAIAARTDDPSIREQVRTVEETLARARDGASQPRTHLTAREHDVLSHVALGCRNAEIADRLSLSVETVKTYLRNAMDKLDARSRHEAVVEARRQGLLP</sequence>
<accession>A0A0V9UPX1</accession>
<dbReference type="InterPro" id="IPR016032">
    <property type="entry name" value="Sig_transdc_resp-reg_C-effctor"/>
</dbReference>
<proteinExistence type="predicted"/>
<evidence type="ECO:0000313" key="5">
    <source>
        <dbReference type="EMBL" id="KSZ60039.1"/>
    </source>
</evidence>
<dbReference type="PANTHER" id="PTHR44688:SF16">
    <property type="entry name" value="DNA-BINDING TRANSCRIPTIONAL ACTIVATOR DEVR_DOSR"/>
    <property type="match status" value="1"/>
</dbReference>
<dbReference type="PROSITE" id="PS00622">
    <property type="entry name" value="HTH_LUXR_1"/>
    <property type="match status" value="1"/>
</dbReference>
<dbReference type="InterPro" id="IPR000792">
    <property type="entry name" value="Tscrpt_reg_LuxR_C"/>
</dbReference>
<keyword evidence="2" id="KW-0238">DNA-binding</keyword>
<dbReference type="AlphaFoldDB" id="A0A0V9UPX1"/>
<evidence type="ECO:0000256" key="1">
    <source>
        <dbReference type="ARBA" id="ARBA00023015"/>
    </source>
</evidence>